<accession>A0ABV9SYN5</accession>
<dbReference type="PROSITE" id="PS51007">
    <property type="entry name" value="CYTC"/>
    <property type="match status" value="1"/>
</dbReference>
<dbReference type="InterPro" id="IPR009056">
    <property type="entry name" value="Cyt_c-like_dom"/>
</dbReference>
<dbReference type="InterPro" id="IPR036909">
    <property type="entry name" value="Cyt_c-like_dom_sf"/>
</dbReference>
<gene>
    <name evidence="6" type="ORF">ACFPFU_07565</name>
</gene>
<protein>
    <submittedName>
        <fullName evidence="6">C-type cytochrome</fullName>
    </submittedName>
</protein>
<feature type="domain" description="Cytochrome c" evidence="5">
    <location>
        <begin position="28"/>
        <end position="117"/>
    </location>
</feature>
<evidence type="ECO:0000256" key="4">
    <source>
        <dbReference type="PROSITE-ProRule" id="PRU00433"/>
    </source>
</evidence>
<evidence type="ECO:0000313" key="6">
    <source>
        <dbReference type="EMBL" id="MFC4871540.1"/>
    </source>
</evidence>
<dbReference type="InterPro" id="IPR051459">
    <property type="entry name" value="Cytochrome_c-type_DH"/>
</dbReference>
<dbReference type="Proteomes" id="UP001595818">
    <property type="component" value="Unassembled WGS sequence"/>
</dbReference>
<dbReference type="EMBL" id="JBHSJJ010000003">
    <property type="protein sequence ID" value="MFC4871540.1"/>
    <property type="molecule type" value="Genomic_DNA"/>
</dbReference>
<dbReference type="Pfam" id="PF00034">
    <property type="entry name" value="Cytochrom_C"/>
    <property type="match status" value="1"/>
</dbReference>
<proteinExistence type="predicted"/>
<evidence type="ECO:0000256" key="1">
    <source>
        <dbReference type="ARBA" id="ARBA00022617"/>
    </source>
</evidence>
<name>A0ABV9SYN5_9BACT</name>
<keyword evidence="3 4" id="KW-0408">Iron</keyword>
<dbReference type="PANTHER" id="PTHR35008">
    <property type="entry name" value="BLL4482 PROTEIN-RELATED"/>
    <property type="match status" value="1"/>
</dbReference>
<dbReference type="RefSeq" id="WP_377063099.1">
    <property type="nucleotide sequence ID" value="NZ_JBHSJJ010000003.1"/>
</dbReference>
<sequence length="140" mass="15261">MALSGCMQGCGQKGDNGLKDIKDLKTKQYAIEGRQLYLQHCANCHQEDGTGLGRLIPPLAGADYLLEDTERTVRIIKYGISGEMTVNNLDYNQPMPANPKLSPLEIAQITTYIYNVWGNKKGLVTAGEVGKFLASPEGSQ</sequence>
<keyword evidence="1 4" id="KW-0349">Heme</keyword>
<evidence type="ECO:0000313" key="7">
    <source>
        <dbReference type="Proteomes" id="UP001595818"/>
    </source>
</evidence>
<keyword evidence="2 4" id="KW-0479">Metal-binding</keyword>
<evidence type="ECO:0000259" key="5">
    <source>
        <dbReference type="PROSITE" id="PS51007"/>
    </source>
</evidence>
<reference evidence="7" key="1">
    <citation type="journal article" date="2019" name="Int. J. Syst. Evol. Microbiol.">
        <title>The Global Catalogue of Microorganisms (GCM) 10K type strain sequencing project: providing services to taxonomists for standard genome sequencing and annotation.</title>
        <authorList>
            <consortium name="The Broad Institute Genomics Platform"/>
            <consortium name="The Broad Institute Genome Sequencing Center for Infectious Disease"/>
            <person name="Wu L."/>
            <person name="Ma J."/>
        </authorList>
    </citation>
    <scope>NUCLEOTIDE SEQUENCE [LARGE SCALE GENOMIC DNA]</scope>
    <source>
        <strain evidence="7">CGMCC 4.7466</strain>
    </source>
</reference>
<evidence type="ECO:0000256" key="3">
    <source>
        <dbReference type="ARBA" id="ARBA00023004"/>
    </source>
</evidence>
<keyword evidence="7" id="KW-1185">Reference proteome</keyword>
<comment type="caution">
    <text evidence="6">The sequence shown here is derived from an EMBL/GenBank/DDBJ whole genome shotgun (WGS) entry which is preliminary data.</text>
</comment>
<organism evidence="6 7">
    <name type="scientific">Negadavirga shengliensis</name>
    <dbReference type="NCBI Taxonomy" id="1389218"/>
    <lineage>
        <taxon>Bacteria</taxon>
        <taxon>Pseudomonadati</taxon>
        <taxon>Bacteroidota</taxon>
        <taxon>Cytophagia</taxon>
        <taxon>Cytophagales</taxon>
        <taxon>Cyclobacteriaceae</taxon>
        <taxon>Negadavirga</taxon>
    </lineage>
</organism>
<dbReference type="SUPFAM" id="SSF46626">
    <property type="entry name" value="Cytochrome c"/>
    <property type="match status" value="1"/>
</dbReference>
<dbReference type="PANTHER" id="PTHR35008:SF8">
    <property type="entry name" value="ALCOHOL DEHYDROGENASE CYTOCHROME C SUBUNIT"/>
    <property type="match status" value="1"/>
</dbReference>
<evidence type="ECO:0000256" key="2">
    <source>
        <dbReference type="ARBA" id="ARBA00022723"/>
    </source>
</evidence>
<dbReference type="Gene3D" id="1.10.760.10">
    <property type="entry name" value="Cytochrome c-like domain"/>
    <property type="match status" value="1"/>
</dbReference>